<dbReference type="GO" id="GO:0005524">
    <property type="term" value="F:ATP binding"/>
    <property type="evidence" value="ECO:0007669"/>
    <property type="project" value="UniProtKB-UniRule"/>
</dbReference>
<keyword evidence="3 7" id="KW-0418">Kinase</keyword>
<dbReference type="GO" id="GO:0005737">
    <property type="term" value="C:cytoplasm"/>
    <property type="evidence" value="ECO:0007669"/>
    <property type="project" value="TreeGrafter"/>
</dbReference>
<dbReference type="RefSeq" id="WP_058224893.1">
    <property type="nucleotide sequence ID" value="NZ_LKLS01000102.1"/>
</dbReference>
<accession>A0A0V8DZT9</accession>
<sequence>MVVKNGENVRFLRQKDYVMVDNRLGNGSFGKTVVIRDSFIDELFVAKKYEPMFKNQDLKEKFFENFLDEIKILFKLNHKNIVRIYNYYPFEDAQTAYIIMEHIKGKSIEDYILENVLPLGSDDLDNLFIQLVEGFSYIEKNNIIHRDIREGNILVDESGTVKIIDFGIGKFSLDIGEEQSDDSLRTQVNRKGLDLLPEEYYKKKYTSKTDMFYLGELFNRLMRKTKDFSDNIFSYHSILNKMMKYKPEERYESFEQIINEFSKTKFKELDVTEQDKRIYQTFSESLVLNLYSFKGEPVFVNDPNIFMSNLEKFLESNLFEYYVQDYHTLISTVVLSNFSFGTNSRDSIEDIREFLTWFKESSQETQNLILKNIISKLSTRPIEFDEAELPF</sequence>
<dbReference type="GO" id="GO:0004674">
    <property type="term" value="F:protein serine/threonine kinase activity"/>
    <property type="evidence" value="ECO:0007669"/>
    <property type="project" value="UniProtKB-KW"/>
</dbReference>
<feature type="domain" description="Protein kinase" evidence="6">
    <location>
        <begin position="18"/>
        <end position="358"/>
    </location>
</feature>
<dbReference type="InterPro" id="IPR000719">
    <property type="entry name" value="Prot_kinase_dom"/>
</dbReference>
<reference evidence="8" key="1">
    <citation type="submission" date="2015-10" db="EMBL/GenBank/DDBJ databases">
        <title>Draft Genome Sequences of 11 Lactococcus lactis subspecies cremoris strains.</title>
        <authorList>
            <person name="Wels M."/>
            <person name="Backus L."/>
            <person name="Boekhorst J."/>
            <person name="Dijkstra A."/>
            <person name="Beerthuizen M."/>
            <person name="Kelly W."/>
            <person name="Siezen R."/>
            <person name="Bachmann H."/>
            <person name="Van Hijum S."/>
        </authorList>
    </citation>
    <scope>NUCLEOTIDE SEQUENCE [LARGE SCALE GENOMIC DNA]</scope>
    <source>
        <strain evidence="8">LMG9449</strain>
    </source>
</reference>
<dbReference type="SMART" id="SM00219">
    <property type="entry name" value="TyrKc"/>
    <property type="match status" value="1"/>
</dbReference>
<comment type="caution">
    <text evidence="7">The sequence shown here is derived from an EMBL/GenBank/DDBJ whole genome shotgun (WGS) entry which is preliminary data.</text>
</comment>
<organism evidence="7 8">
    <name type="scientific">Lactococcus lactis subsp. lactis</name>
    <name type="common">Streptococcus lactis</name>
    <dbReference type="NCBI Taxonomy" id="1360"/>
    <lineage>
        <taxon>Bacteria</taxon>
        <taxon>Bacillati</taxon>
        <taxon>Bacillota</taxon>
        <taxon>Bacilli</taxon>
        <taxon>Lactobacillales</taxon>
        <taxon>Streptococcaceae</taxon>
        <taxon>Lactococcus</taxon>
    </lineage>
</organism>
<name>A0A0V8DZT9_LACLL</name>
<keyword evidence="7" id="KW-0723">Serine/threonine-protein kinase</keyword>
<dbReference type="GO" id="GO:0004713">
    <property type="term" value="F:protein tyrosine kinase activity"/>
    <property type="evidence" value="ECO:0007669"/>
    <property type="project" value="InterPro"/>
</dbReference>
<protein>
    <submittedName>
        <fullName evidence="7">Serine/threonine protein kinase</fullName>
    </submittedName>
</protein>
<dbReference type="Gene3D" id="1.10.510.10">
    <property type="entry name" value="Transferase(Phosphotransferase) domain 1"/>
    <property type="match status" value="1"/>
</dbReference>
<dbReference type="InterPro" id="IPR050339">
    <property type="entry name" value="CC_SR_Kinase"/>
</dbReference>
<dbReference type="PROSITE" id="PS00109">
    <property type="entry name" value="PROTEIN_KINASE_TYR"/>
    <property type="match status" value="1"/>
</dbReference>
<keyword evidence="2 5" id="KW-0547">Nucleotide-binding</keyword>
<dbReference type="PATRIC" id="fig|1360.109.peg.372"/>
<dbReference type="CDD" id="cd00180">
    <property type="entry name" value="PKc"/>
    <property type="match status" value="1"/>
</dbReference>
<dbReference type="SUPFAM" id="SSF56112">
    <property type="entry name" value="Protein kinase-like (PK-like)"/>
    <property type="match status" value="1"/>
</dbReference>
<evidence type="ECO:0000256" key="3">
    <source>
        <dbReference type="ARBA" id="ARBA00022777"/>
    </source>
</evidence>
<dbReference type="InterPro" id="IPR011009">
    <property type="entry name" value="Kinase-like_dom_sf"/>
</dbReference>
<evidence type="ECO:0000256" key="5">
    <source>
        <dbReference type="PROSITE-ProRule" id="PRU10141"/>
    </source>
</evidence>
<dbReference type="Pfam" id="PF00069">
    <property type="entry name" value="Pkinase"/>
    <property type="match status" value="1"/>
</dbReference>
<keyword evidence="1" id="KW-0808">Transferase</keyword>
<feature type="binding site" evidence="5">
    <location>
        <position position="48"/>
    </location>
    <ligand>
        <name>ATP</name>
        <dbReference type="ChEBI" id="CHEBI:30616"/>
    </ligand>
</feature>
<dbReference type="InterPro" id="IPR008266">
    <property type="entry name" value="Tyr_kinase_AS"/>
</dbReference>
<evidence type="ECO:0000259" key="6">
    <source>
        <dbReference type="PROSITE" id="PS50011"/>
    </source>
</evidence>
<proteinExistence type="predicted"/>
<evidence type="ECO:0000256" key="4">
    <source>
        <dbReference type="ARBA" id="ARBA00022840"/>
    </source>
</evidence>
<evidence type="ECO:0000313" key="8">
    <source>
        <dbReference type="Proteomes" id="UP000053612"/>
    </source>
</evidence>
<dbReference type="PANTHER" id="PTHR11042">
    <property type="entry name" value="EUKARYOTIC TRANSLATION INITIATION FACTOR 2-ALPHA KINASE EIF2-ALPHA KINASE -RELATED"/>
    <property type="match status" value="1"/>
</dbReference>
<dbReference type="PROSITE" id="PS00107">
    <property type="entry name" value="PROTEIN_KINASE_ATP"/>
    <property type="match status" value="1"/>
</dbReference>
<gene>
    <name evidence="7" type="ORF">LMG9449_1285</name>
</gene>
<keyword evidence="4 5" id="KW-0067">ATP-binding</keyword>
<dbReference type="AlphaFoldDB" id="A0A0V8DZT9"/>
<dbReference type="InterPro" id="IPR020635">
    <property type="entry name" value="Tyr_kinase_cat_dom"/>
</dbReference>
<dbReference type="Proteomes" id="UP000053612">
    <property type="component" value="Unassembled WGS sequence"/>
</dbReference>
<evidence type="ECO:0000256" key="1">
    <source>
        <dbReference type="ARBA" id="ARBA00022679"/>
    </source>
</evidence>
<dbReference type="PROSITE" id="PS50011">
    <property type="entry name" value="PROTEIN_KINASE_DOM"/>
    <property type="match status" value="1"/>
</dbReference>
<evidence type="ECO:0000256" key="2">
    <source>
        <dbReference type="ARBA" id="ARBA00022741"/>
    </source>
</evidence>
<evidence type="ECO:0000313" key="7">
    <source>
        <dbReference type="EMBL" id="KSU19131.1"/>
    </source>
</evidence>
<dbReference type="EMBL" id="LKLS01000102">
    <property type="protein sequence ID" value="KSU19131.1"/>
    <property type="molecule type" value="Genomic_DNA"/>
</dbReference>
<dbReference type="InterPro" id="IPR017441">
    <property type="entry name" value="Protein_kinase_ATP_BS"/>
</dbReference>